<evidence type="ECO:0000313" key="7">
    <source>
        <dbReference type="EMBL" id="BBA97476.1"/>
    </source>
</evidence>
<evidence type="ECO:0000313" key="8">
    <source>
        <dbReference type="Proteomes" id="UP000595703"/>
    </source>
</evidence>
<name>A0A7U3URS2_9ACTN</name>
<dbReference type="InterPro" id="IPR001638">
    <property type="entry name" value="Solute-binding_3/MltF_N"/>
</dbReference>
<feature type="compositionally biased region" description="Basic residues" evidence="5">
    <location>
        <begin position="1"/>
        <end position="16"/>
    </location>
</feature>
<dbReference type="GO" id="GO:0006865">
    <property type="term" value="P:amino acid transport"/>
    <property type="evidence" value="ECO:0007669"/>
    <property type="project" value="TreeGrafter"/>
</dbReference>
<dbReference type="CDD" id="cd13690">
    <property type="entry name" value="PBP2_GluB"/>
    <property type="match status" value="1"/>
</dbReference>
<keyword evidence="3" id="KW-0732">Signal</keyword>
<reference evidence="7 8" key="1">
    <citation type="journal article" date="2010" name="J. Bacteriol.">
        <title>Biochemical characterization of a novel indole prenyltransferase from Streptomyces sp. SN-593.</title>
        <authorList>
            <person name="Takahashi S."/>
            <person name="Takagi H."/>
            <person name="Toyoda A."/>
            <person name="Uramoto M."/>
            <person name="Nogawa T."/>
            <person name="Ueki M."/>
            <person name="Sakaki Y."/>
            <person name="Osada H."/>
        </authorList>
    </citation>
    <scope>NUCLEOTIDE SEQUENCE [LARGE SCALE GENOMIC DNA]</scope>
    <source>
        <strain evidence="7 8">SN-593</strain>
    </source>
</reference>
<dbReference type="GO" id="GO:0030288">
    <property type="term" value="C:outer membrane-bounded periplasmic space"/>
    <property type="evidence" value="ECO:0007669"/>
    <property type="project" value="TreeGrafter"/>
</dbReference>
<comment type="similarity">
    <text evidence="1 4">Belongs to the bacterial solute-binding protein 3 family.</text>
</comment>
<dbReference type="PROSITE" id="PS01039">
    <property type="entry name" value="SBP_BACTERIAL_3"/>
    <property type="match status" value="1"/>
</dbReference>
<sequence length="359" mass="37610">MNAVRTYRRTQGRSRSGRAGSEEVAVSRTARGWGGVATMAAACALTVTAALSPLGVGPLAGVPAAVRASTSVPSAGTPIAHGQYAAATDAGTCAAPEASLSPSSGSTDGAAVERIRKRGRLIVGVDQNSYLWGFRDPETGAIAGFDIEIVKAVAQDILGSSAKVQYLTVPTNKRVPDIQEHKVDMVVRTMSITCDRLQKVAFSIPYFEAGQQLLVPKDSAITGYDDSLKGRTVCTASSSTGQAKLEQDAHGARVKAVDNQLDCLVLLQLGQVDAVFTDNALAAGQAAQDPTVHVVGSPVTKEPYGVAMNLDDKDLVRRVNQVLTAYEAGGANSAWMHSYEKWLAKDLPGVTGPPEPTYQ</sequence>
<protein>
    <submittedName>
        <fullName evidence="7">Putative polar amino acid ABC transporter substrate-binding protein</fullName>
    </submittedName>
</protein>
<dbReference type="PANTHER" id="PTHR30085:SF6">
    <property type="entry name" value="ABC TRANSPORTER GLUTAMINE-BINDING PROTEIN GLNH"/>
    <property type="match status" value="1"/>
</dbReference>
<dbReference type="InterPro" id="IPR018313">
    <property type="entry name" value="SBP_3_CS"/>
</dbReference>
<dbReference type="SUPFAM" id="SSF53850">
    <property type="entry name" value="Periplasmic binding protein-like II"/>
    <property type="match status" value="1"/>
</dbReference>
<evidence type="ECO:0000256" key="3">
    <source>
        <dbReference type="ARBA" id="ARBA00022729"/>
    </source>
</evidence>
<evidence type="ECO:0000256" key="2">
    <source>
        <dbReference type="ARBA" id="ARBA00022448"/>
    </source>
</evidence>
<dbReference type="Gene3D" id="3.40.190.10">
    <property type="entry name" value="Periplasmic binding protein-like II"/>
    <property type="match status" value="2"/>
</dbReference>
<dbReference type="PANTHER" id="PTHR30085">
    <property type="entry name" value="AMINO ACID ABC TRANSPORTER PERMEASE"/>
    <property type="match status" value="1"/>
</dbReference>
<keyword evidence="2" id="KW-0813">Transport</keyword>
<reference evidence="7 8" key="3">
    <citation type="journal article" date="2011" name="Nat. Chem. Biol.">
        <title>Reveromycin A biosynthesis uses RevG and RevJ for stereospecific spiroacetal formation.</title>
        <authorList>
            <person name="Takahashi S."/>
            <person name="Toyoda A."/>
            <person name="Sekiyama Y."/>
            <person name="Takagi H."/>
            <person name="Nogawa T."/>
            <person name="Uramoto M."/>
            <person name="Suzuki R."/>
            <person name="Koshino H."/>
            <person name="Kumano T."/>
            <person name="Panthee S."/>
            <person name="Dairi T."/>
            <person name="Ishikawa J."/>
            <person name="Ikeda H."/>
            <person name="Sakaki Y."/>
            <person name="Osada H."/>
        </authorList>
    </citation>
    <scope>NUCLEOTIDE SEQUENCE [LARGE SCALE GENOMIC DNA]</scope>
    <source>
        <strain evidence="7 8">SN-593</strain>
    </source>
</reference>
<reference evidence="7 8" key="4">
    <citation type="journal article" date="2020" name="Sci. Rep.">
        <title>beta-carboline chemical signals induce reveromycin production through a LuxR family regulator in Streptomyces sp. SN-593.</title>
        <authorList>
            <person name="Panthee S."/>
            <person name="Kito N."/>
            <person name="Hayashi T."/>
            <person name="Shimizu T."/>
            <person name="Ishikawa J."/>
            <person name="Hamamoto H."/>
            <person name="Osada H."/>
            <person name="Takahashi S."/>
        </authorList>
    </citation>
    <scope>NUCLEOTIDE SEQUENCE [LARGE SCALE GENOMIC DNA]</scope>
    <source>
        <strain evidence="7 8">SN-593</strain>
    </source>
</reference>
<dbReference type="EMBL" id="AP018365">
    <property type="protein sequence ID" value="BBA97476.1"/>
    <property type="molecule type" value="Genomic_DNA"/>
</dbReference>
<keyword evidence="8" id="KW-1185">Reference proteome</keyword>
<dbReference type="KEGG" id="arev:RVR_3241"/>
<accession>A0A7U3URS2</accession>
<organism evidence="7 8">
    <name type="scientific">Actinacidiphila reveromycinica</name>
    <dbReference type="NCBI Taxonomy" id="659352"/>
    <lineage>
        <taxon>Bacteria</taxon>
        <taxon>Bacillati</taxon>
        <taxon>Actinomycetota</taxon>
        <taxon>Actinomycetes</taxon>
        <taxon>Kitasatosporales</taxon>
        <taxon>Streptomycetaceae</taxon>
        <taxon>Actinacidiphila</taxon>
    </lineage>
</organism>
<evidence type="ECO:0000256" key="4">
    <source>
        <dbReference type="RuleBase" id="RU003744"/>
    </source>
</evidence>
<dbReference type="Proteomes" id="UP000595703">
    <property type="component" value="Chromosome"/>
</dbReference>
<dbReference type="SMART" id="SM00062">
    <property type="entry name" value="PBPb"/>
    <property type="match status" value="1"/>
</dbReference>
<evidence type="ECO:0000256" key="1">
    <source>
        <dbReference type="ARBA" id="ARBA00010333"/>
    </source>
</evidence>
<feature type="region of interest" description="Disordered" evidence="5">
    <location>
        <begin position="1"/>
        <end position="26"/>
    </location>
</feature>
<dbReference type="AlphaFoldDB" id="A0A7U3URS2"/>
<dbReference type="GO" id="GO:0005576">
    <property type="term" value="C:extracellular region"/>
    <property type="evidence" value="ECO:0007669"/>
    <property type="project" value="TreeGrafter"/>
</dbReference>
<feature type="domain" description="Solute-binding protein family 3/N-terminal" evidence="6">
    <location>
        <begin position="120"/>
        <end position="346"/>
    </location>
</feature>
<proteinExistence type="inferred from homology"/>
<gene>
    <name evidence="7" type="ORF">RVR_3241</name>
</gene>
<evidence type="ECO:0000259" key="6">
    <source>
        <dbReference type="SMART" id="SM00062"/>
    </source>
</evidence>
<reference evidence="7 8" key="2">
    <citation type="journal article" date="2011" name="J. Antibiot.">
        <title>Furaquinocins I and J: novel polyketide isoprenoid hybrid compounds from Streptomyces reveromyceticus SN-593.</title>
        <authorList>
            <person name="Panthee S."/>
            <person name="Takahashi S."/>
            <person name="Takagi H."/>
            <person name="Nogawa T."/>
            <person name="Oowada E."/>
            <person name="Uramoto M."/>
            <person name="Osada H."/>
        </authorList>
    </citation>
    <scope>NUCLEOTIDE SEQUENCE [LARGE SCALE GENOMIC DNA]</scope>
    <source>
        <strain evidence="7 8">SN-593</strain>
    </source>
</reference>
<dbReference type="Pfam" id="PF00497">
    <property type="entry name" value="SBP_bac_3"/>
    <property type="match status" value="1"/>
</dbReference>
<dbReference type="InterPro" id="IPR051455">
    <property type="entry name" value="Bact_solute-bind_prot3"/>
</dbReference>
<evidence type="ECO:0000256" key="5">
    <source>
        <dbReference type="SAM" id="MobiDB-lite"/>
    </source>
</evidence>